<dbReference type="Gene3D" id="3.40.630.30">
    <property type="match status" value="2"/>
</dbReference>
<dbReference type="InterPro" id="IPR000182">
    <property type="entry name" value="GNAT_dom"/>
</dbReference>
<evidence type="ECO:0000313" key="4">
    <source>
        <dbReference type="EMBL" id="GAA4846872.1"/>
    </source>
</evidence>
<dbReference type="PROSITE" id="PS51186">
    <property type="entry name" value="GNAT"/>
    <property type="match status" value="2"/>
</dbReference>
<accession>A0ABP9DI04</accession>
<gene>
    <name evidence="4" type="ORF">GCM10023235_24540</name>
</gene>
<dbReference type="Proteomes" id="UP001501752">
    <property type="component" value="Unassembled WGS sequence"/>
</dbReference>
<dbReference type="PANTHER" id="PTHR43877">
    <property type="entry name" value="AMINOALKYLPHOSPHONATE N-ACETYLTRANSFERASE-RELATED-RELATED"/>
    <property type="match status" value="1"/>
</dbReference>
<dbReference type="CDD" id="cd04301">
    <property type="entry name" value="NAT_SF"/>
    <property type="match status" value="1"/>
</dbReference>
<keyword evidence="5" id="KW-1185">Reference proteome</keyword>
<evidence type="ECO:0000256" key="2">
    <source>
        <dbReference type="ARBA" id="ARBA00023315"/>
    </source>
</evidence>
<evidence type="ECO:0000256" key="1">
    <source>
        <dbReference type="ARBA" id="ARBA00022679"/>
    </source>
</evidence>
<proteinExistence type="predicted"/>
<feature type="domain" description="N-acetyltransferase" evidence="3">
    <location>
        <begin position="8"/>
        <end position="147"/>
    </location>
</feature>
<evidence type="ECO:0000259" key="3">
    <source>
        <dbReference type="PROSITE" id="PS51186"/>
    </source>
</evidence>
<organism evidence="4 5">
    <name type="scientific">Kitasatospora terrestris</name>
    <dbReference type="NCBI Taxonomy" id="258051"/>
    <lineage>
        <taxon>Bacteria</taxon>
        <taxon>Bacillati</taxon>
        <taxon>Actinomycetota</taxon>
        <taxon>Actinomycetes</taxon>
        <taxon>Kitasatosporales</taxon>
        <taxon>Streptomycetaceae</taxon>
        <taxon>Kitasatospora</taxon>
    </lineage>
</organism>
<keyword evidence="2" id="KW-0012">Acyltransferase</keyword>
<dbReference type="InterPro" id="IPR016181">
    <property type="entry name" value="Acyl_CoA_acyltransferase"/>
</dbReference>
<keyword evidence="1" id="KW-0808">Transferase</keyword>
<protein>
    <recommendedName>
        <fullName evidence="3">N-acetyltransferase domain-containing protein</fullName>
    </recommendedName>
</protein>
<dbReference type="EMBL" id="BAABIS010000001">
    <property type="protein sequence ID" value="GAA4846872.1"/>
    <property type="molecule type" value="Genomic_DNA"/>
</dbReference>
<dbReference type="Pfam" id="PF00583">
    <property type="entry name" value="Acetyltransf_1"/>
    <property type="match status" value="2"/>
</dbReference>
<feature type="domain" description="N-acetyltransferase" evidence="3">
    <location>
        <begin position="144"/>
        <end position="296"/>
    </location>
</feature>
<evidence type="ECO:0000313" key="5">
    <source>
        <dbReference type="Proteomes" id="UP001501752"/>
    </source>
</evidence>
<name>A0ABP9DI04_9ACTN</name>
<dbReference type="InterPro" id="IPR050832">
    <property type="entry name" value="Bact_Acetyltransf"/>
</dbReference>
<reference evidence="5" key="1">
    <citation type="journal article" date="2019" name="Int. J. Syst. Evol. Microbiol.">
        <title>The Global Catalogue of Microorganisms (GCM) 10K type strain sequencing project: providing services to taxonomists for standard genome sequencing and annotation.</title>
        <authorList>
            <consortium name="The Broad Institute Genomics Platform"/>
            <consortium name="The Broad Institute Genome Sequencing Center for Infectious Disease"/>
            <person name="Wu L."/>
            <person name="Ma J."/>
        </authorList>
    </citation>
    <scope>NUCLEOTIDE SEQUENCE [LARGE SCALE GENOMIC DNA]</scope>
    <source>
        <strain evidence="5">JCM 13006</strain>
    </source>
</reference>
<dbReference type="RefSeq" id="WP_345696843.1">
    <property type="nucleotide sequence ID" value="NZ_BAABIS010000001.1"/>
</dbReference>
<comment type="caution">
    <text evidence="4">The sequence shown here is derived from an EMBL/GenBank/DDBJ whole genome shotgun (WGS) entry which is preliminary data.</text>
</comment>
<dbReference type="PANTHER" id="PTHR43877:SF2">
    <property type="entry name" value="AMINOALKYLPHOSPHONATE N-ACETYLTRANSFERASE-RELATED"/>
    <property type="match status" value="1"/>
</dbReference>
<sequence length="296" mass="31953">MTELSILTDTTSWREGAEQRRLAAYRRAGFAAPAAEASVARWLERSAGATVAEVRAGGRPVGAVAVVADGDEGRIEELWIDPAHAGAGHGEAARGWAERWCAEHGTTSCGIQLFAPEPLFDAYPVRGQNRVKFIGTPAALPDGVTYRPMTETEYPAWRRAEDEAYVFDIVRAGGLTREQAQEKSDADFARLLPQGRRTPGHAFVVLEAEERTIGTGWLHHGFLPGVTYGYSLFIEEHERGNGYGRAAMAIGEQAAVAAGDTALMFNVFGGNEVAMNLYTSAGFGVLFEYRSVELGG</sequence>
<dbReference type="SUPFAM" id="SSF55729">
    <property type="entry name" value="Acyl-CoA N-acyltransferases (Nat)"/>
    <property type="match status" value="2"/>
</dbReference>